<dbReference type="Proteomes" id="UP000030752">
    <property type="component" value="Unassembled WGS sequence"/>
</dbReference>
<dbReference type="SUPFAM" id="SSF53649">
    <property type="entry name" value="Alkaline phosphatase-like"/>
    <property type="match status" value="1"/>
</dbReference>
<dbReference type="VEuPathDB" id="FungiDB:HMPREF1541_02027"/>
<feature type="domain" description="Sulfatase N-terminal" evidence="5">
    <location>
        <begin position="5"/>
        <end position="434"/>
    </location>
</feature>
<evidence type="ECO:0000313" key="6">
    <source>
        <dbReference type="EMBL" id="ETN42869.1"/>
    </source>
</evidence>
<dbReference type="GO" id="GO:0004065">
    <property type="term" value="F:arylsulfatase activity"/>
    <property type="evidence" value="ECO:0007669"/>
    <property type="project" value="TreeGrafter"/>
</dbReference>
<organism evidence="6 7">
    <name type="scientific">Cyphellophora europaea (strain CBS 101466)</name>
    <name type="common">Phialophora europaea</name>
    <dbReference type="NCBI Taxonomy" id="1220924"/>
    <lineage>
        <taxon>Eukaryota</taxon>
        <taxon>Fungi</taxon>
        <taxon>Dikarya</taxon>
        <taxon>Ascomycota</taxon>
        <taxon>Pezizomycotina</taxon>
        <taxon>Eurotiomycetes</taxon>
        <taxon>Chaetothyriomycetidae</taxon>
        <taxon>Chaetothyriales</taxon>
        <taxon>Cyphellophoraceae</taxon>
        <taxon>Cyphellophora</taxon>
    </lineage>
</organism>
<dbReference type="CDD" id="cd16025">
    <property type="entry name" value="PAS_like"/>
    <property type="match status" value="1"/>
</dbReference>
<dbReference type="PANTHER" id="PTHR42693:SF33">
    <property type="entry name" value="ARYLSULFATASE"/>
    <property type="match status" value="1"/>
</dbReference>
<evidence type="ECO:0000259" key="5">
    <source>
        <dbReference type="Pfam" id="PF00884"/>
    </source>
</evidence>
<evidence type="ECO:0000256" key="1">
    <source>
        <dbReference type="ARBA" id="ARBA00008779"/>
    </source>
</evidence>
<dbReference type="InParanoid" id="W2S4K9"/>
<dbReference type="InterPro" id="IPR017850">
    <property type="entry name" value="Alkaline_phosphatase_core_sf"/>
</dbReference>
<dbReference type="PANTHER" id="PTHR42693">
    <property type="entry name" value="ARYLSULFATASE FAMILY MEMBER"/>
    <property type="match status" value="1"/>
</dbReference>
<evidence type="ECO:0000256" key="2">
    <source>
        <dbReference type="ARBA" id="ARBA00022723"/>
    </source>
</evidence>
<name>W2S4K9_CYPE1</name>
<evidence type="ECO:0000256" key="4">
    <source>
        <dbReference type="ARBA" id="ARBA00022837"/>
    </source>
</evidence>
<dbReference type="InterPro" id="IPR024607">
    <property type="entry name" value="Sulfatase_CS"/>
</dbReference>
<gene>
    <name evidence="6" type="ORF">HMPREF1541_02027</name>
</gene>
<dbReference type="GeneID" id="19969366"/>
<dbReference type="OrthoDB" id="103349at2759"/>
<proteinExistence type="inferred from homology"/>
<dbReference type="EMBL" id="KB822718">
    <property type="protein sequence ID" value="ETN42869.1"/>
    <property type="molecule type" value="Genomic_DNA"/>
</dbReference>
<dbReference type="InterPro" id="IPR050738">
    <property type="entry name" value="Sulfatase"/>
</dbReference>
<dbReference type="Gene3D" id="3.30.1120.10">
    <property type="match status" value="1"/>
</dbReference>
<dbReference type="STRING" id="1220924.W2S4K9"/>
<keyword evidence="4" id="KW-0106">Calcium</keyword>
<reference evidence="6 7" key="1">
    <citation type="submission" date="2013-03" db="EMBL/GenBank/DDBJ databases">
        <title>The Genome Sequence of Phialophora europaea CBS 101466.</title>
        <authorList>
            <consortium name="The Broad Institute Genomics Platform"/>
            <person name="Cuomo C."/>
            <person name="de Hoog S."/>
            <person name="Gorbushina A."/>
            <person name="Walker B."/>
            <person name="Young S.K."/>
            <person name="Zeng Q."/>
            <person name="Gargeya S."/>
            <person name="Fitzgerald M."/>
            <person name="Haas B."/>
            <person name="Abouelleil A."/>
            <person name="Allen A.W."/>
            <person name="Alvarado L."/>
            <person name="Arachchi H.M."/>
            <person name="Berlin A.M."/>
            <person name="Chapman S.B."/>
            <person name="Gainer-Dewar J."/>
            <person name="Goldberg J."/>
            <person name="Griggs A."/>
            <person name="Gujja S."/>
            <person name="Hansen M."/>
            <person name="Howarth C."/>
            <person name="Imamovic A."/>
            <person name="Ireland A."/>
            <person name="Larimer J."/>
            <person name="McCowan C."/>
            <person name="Murphy C."/>
            <person name="Pearson M."/>
            <person name="Poon T.W."/>
            <person name="Priest M."/>
            <person name="Roberts A."/>
            <person name="Saif S."/>
            <person name="Shea T."/>
            <person name="Sisk P."/>
            <person name="Sykes S."/>
            <person name="Wortman J."/>
            <person name="Nusbaum C."/>
            <person name="Birren B."/>
        </authorList>
    </citation>
    <scope>NUCLEOTIDE SEQUENCE [LARGE SCALE GENOMIC DNA]</scope>
    <source>
        <strain evidence="6 7">CBS 101466</strain>
    </source>
</reference>
<dbReference type="PROSITE" id="PS00149">
    <property type="entry name" value="SULFATASE_2"/>
    <property type="match status" value="1"/>
</dbReference>
<evidence type="ECO:0000313" key="7">
    <source>
        <dbReference type="Proteomes" id="UP000030752"/>
    </source>
</evidence>
<dbReference type="HOGENOM" id="CLU_006332_11_1_1"/>
<keyword evidence="3" id="KW-0378">Hydrolase</keyword>
<keyword evidence="7" id="KW-1185">Reference proteome</keyword>
<accession>W2S4K9</accession>
<dbReference type="GO" id="GO:0046872">
    <property type="term" value="F:metal ion binding"/>
    <property type="evidence" value="ECO:0007669"/>
    <property type="project" value="UniProtKB-KW"/>
</dbReference>
<dbReference type="AlphaFoldDB" id="W2S4K9"/>
<dbReference type="Pfam" id="PF00884">
    <property type="entry name" value="Sulfatase"/>
    <property type="match status" value="1"/>
</dbReference>
<dbReference type="InterPro" id="IPR000917">
    <property type="entry name" value="Sulfatase_N"/>
</dbReference>
<evidence type="ECO:0000256" key="3">
    <source>
        <dbReference type="ARBA" id="ARBA00022801"/>
    </source>
</evidence>
<comment type="similarity">
    <text evidence="1">Belongs to the sulfatase family.</text>
</comment>
<protein>
    <recommendedName>
        <fullName evidence="5">Sulfatase N-terminal domain-containing protein</fullName>
    </recommendedName>
</protein>
<dbReference type="RefSeq" id="XP_008714605.1">
    <property type="nucleotide sequence ID" value="XM_008716383.1"/>
</dbReference>
<sequence>MSKRPNFLVIVADDLGFSDVGAFGSEISTPNLDSLAHDGLRFTDFHSAAACSPTRSMLLSGTDNHIAGVGAMIESIREFQRDQPGYEGYLNDRVAALPELLRDAGYHTIMAGKWHLGLSQDHWPYNRGFDRSFSLLPGAGNHYGWEPQLPASQNPPGVLGKTQIFYVEDDKHISPTELGQDFFSSNSFTSKLLQYLGERDDHTKEQPFFAYLPFSAPHWPLQAPESDRLDYRGRYDEGPDVLRQKRLARLRELGLIPKHARAHDVITPPVTTPLSRDWATLSDDERAFSSRTMETYAAMVQNMDANIGRVLDYLRSTHELDNTLVLFMSDNGAEGLLMEAYPVIQGDIFAHIAEYYDNSLENIGNGNSYVWYGPRWASAATAPARLYKGFSSEGGIRVPLILRYPKLTGSQRGAIDHSFTTVMDICPTLLELAGTQHPGKQYKGREIVPVRGRSWAAHLVDPKTHVAVHDETTVTGWELFDRQAIRKGFWKAILIPPPYGPGTWQLYDLKEDPGETDDLAEQKPVKLQELLKHWDEYVTEVGVAGVAPQYGVLKVDA</sequence>
<dbReference type="Gene3D" id="3.40.720.10">
    <property type="entry name" value="Alkaline Phosphatase, subunit A"/>
    <property type="match status" value="1"/>
</dbReference>
<keyword evidence="2" id="KW-0479">Metal-binding</keyword>
<dbReference type="eggNOG" id="KOG3867">
    <property type="taxonomic scope" value="Eukaryota"/>
</dbReference>